<name>A0A4R4ELK5_9BACL</name>
<evidence type="ECO:0000313" key="1">
    <source>
        <dbReference type="EMBL" id="TCZ79331.1"/>
    </source>
</evidence>
<comment type="caution">
    <text evidence="1">The sequence shown here is derived from an EMBL/GenBank/DDBJ whole genome shotgun (WGS) entry which is preliminary data.</text>
</comment>
<dbReference type="InterPro" id="IPR027417">
    <property type="entry name" value="P-loop_NTPase"/>
</dbReference>
<dbReference type="Gene3D" id="3.40.50.300">
    <property type="entry name" value="P-loop containing nucleotide triphosphate hydrolases"/>
    <property type="match status" value="1"/>
</dbReference>
<evidence type="ECO:0000313" key="2">
    <source>
        <dbReference type="Proteomes" id="UP000295418"/>
    </source>
</evidence>
<dbReference type="EMBL" id="SKFG01000003">
    <property type="protein sequence ID" value="TCZ79331.1"/>
    <property type="molecule type" value="Genomic_DNA"/>
</dbReference>
<dbReference type="SUPFAM" id="SSF52540">
    <property type="entry name" value="P-loop containing nucleoside triphosphate hydrolases"/>
    <property type="match status" value="1"/>
</dbReference>
<accession>A0A4R4ELK5</accession>
<evidence type="ECO:0008006" key="3">
    <source>
        <dbReference type="Google" id="ProtNLM"/>
    </source>
</evidence>
<sequence>MNTRPRIIAIAAVSGGGKTTITSRLNLELDKSRAIYFDDYDLEGPEDIIDWVDRGADCNEWNIDPIIIDVKNLIDTNDLNYILLDYPFSRLHDNLKAIDLTVFIDTPLDIAMARRLLRDFRDANTEVIINEISNYISRGRMGYERMLNKIKPNSDLVIEGSLPVNEIIRVIIDEINN</sequence>
<gene>
    <name evidence="1" type="ORF">E0485_05580</name>
</gene>
<dbReference type="OrthoDB" id="6291705at2"/>
<proteinExistence type="predicted"/>
<dbReference type="Proteomes" id="UP000295418">
    <property type="component" value="Unassembled WGS sequence"/>
</dbReference>
<organism evidence="1 2">
    <name type="scientific">Paenibacillus albiflavus</name>
    <dbReference type="NCBI Taxonomy" id="2545760"/>
    <lineage>
        <taxon>Bacteria</taxon>
        <taxon>Bacillati</taxon>
        <taxon>Bacillota</taxon>
        <taxon>Bacilli</taxon>
        <taxon>Bacillales</taxon>
        <taxon>Paenibacillaceae</taxon>
        <taxon>Paenibacillus</taxon>
    </lineage>
</organism>
<reference evidence="1 2" key="1">
    <citation type="submission" date="2019-03" db="EMBL/GenBank/DDBJ databases">
        <authorList>
            <person name="Kim M.K.M."/>
        </authorList>
    </citation>
    <scope>NUCLEOTIDE SEQUENCE [LARGE SCALE GENOMIC DNA]</scope>
    <source>
        <strain evidence="1 2">18JY21-1</strain>
    </source>
</reference>
<dbReference type="NCBIfam" id="NF006085">
    <property type="entry name" value="PRK08233.1"/>
    <property type="match status" value="1"/>
</dbReference>
<protein>
    <recommendedName>
        <fullName evidence="3">Phosphoribulokinase/uridine kinase domain-containing protein</fullName>
    </recommendedName>
</protein>
<dbReference type="AlphaFoldDB" id="A0A4R4ELK5"/>
<keyword evidence="2" id="KW-1185">Reference proteome</keyword>